<dbReference type="Pfam" id="PF00300">
    <property type="entry name" value="His_Phos_1"/>
    <property type="match status" value="1"/>
</dbReference>
<evidence type="ECO:0000256" key="1">
    <source>
        <dbReference type="PIRSR" id="PIRSR613078-1"/>
    </source>
</evidence>
<keyword evidence="4" id="KW-1185">Reference proteome</keyword>
<dbReference type="SUPFAM" id="SSF53254">
    <property type="entry name" value="Phosphoglycerate mutase-like"/>
    <property type="match status" value="1"/>
</dbReference>
<evidence type="ECO:0008006" key="5">
    <source>
        <dbReference type="Google" id="ProtNLM"/>
    </source>
</evidence>
<dbReference type="STRING" id="263475.AMD00_00860"/>
<feature type="binding site" evidence="2">
    <location>
        <position position="58"/>
    </location>
    <ligand>
        <name>substrate</name>
    </ligand>
</feature>
<dbReference type="InterPro" id="IPR013078">
    <property type="entry name" value="His_Pase_superF_clade-1"/>
</dbReference>
<comment type="caution">
    <text evidence="3">The sequence shown here is derived from an EMBL/GenBank/DDBJ whole genome shotgun (WGS) entry which is preliminary data.</text>
</comment>
<dbReference type="GeneID" id="301134672"/>
<sequence length="204" mass="23394">MRLLIIRHGESEADILNVHEGRADFELTEVGQQQVILLSEWVNNHYKLDKIYSSSLKRATQTALLLGNKQQIEIEYEEDLMEWNNGLIAGLSREEAEEKYPIVNGLAPHDAVYEQESILDFRYRAEKILSKIISENPDGATIAIVSHGGMINKLYQSFLKLPFDTNAIFHCGDTSLHEWTIKDNKRHIVFSNCLEHLNKLCIKS</sequence>
<feature type="active site" description="Proton donor/acceptor" evidence="1">
    <location>
        <position position="82"/>
    </location>
</feature>
<dbReference type="CDD" id="cd07067">
    <property type="entry name" value="HP_PGM_like"/>
    <property type="match status" value="1"/>
</dbReference>
<dbReference type="GO" id="GO:0016791">
    <property type="term" value="F:phosphatase activity"/>
    <property type="evidence" value="ECO:0007669"/>
    <property type="project" value="TreeGrafter"/>
</dbReference>
<organism evidence="3 4">
    <name type="scientific">Viridibacillus arvi</name>
    <dbReference type="NCBI Taxonomy" id="263475"/>
    <lineage>
        <taxon>Bacteria</taxon>
        <taxon>Bacillati</taxon>
        <taxon>Bacillota</taxon>
        <taxon>Bacilli</taxon>
        <taxon>Bacillales</taxon>
        <taxon>Caryophanaceae</taxon>
        <taxon>Viridibacillus</taxon>
    </lineage>
</organism>
<dbReference type="OrthoDB" id="9782128at2"/>
<dbReference type="SMART" id="SM00855">
    <property type="entry name" value="PGAM"/>
    <property type="match status" value="1"/>
</dbReference>
<name>A0A0M0LJL9_9BACL</name>
<protein>
    <recommendedName>
        <fullName evidence="5">Phosphoglycerate mutase</fullName>
    </recommendedName>
</protein>
<dbReference type="EMBL" id="LILB01000001">
    <property type="protein sequence ID" value="KOO51092.1"/>
    <property type="molecule type" value="Genomic_DNA"/>
</dbReference>
<dbReference type="PANTHER" id="PTHR48100">
    <property type="entry name" value="BROAD-SPECIFICITY PHOSPHATASE YOR283W-RELATED"/>
    <property type="match status" value="1"/>
</dbReference>
<evidence type="ECO:0000313" key="3">
    <source>
        <dbReference type="EMBL" id="KOO51092.1"/>
    </source>
</evidence>
<proteinExistence type="predicted"/>
<dbReference type="InterPro" id="IPR029033">
    <property type="entry name" value="His_PPase_superfam"/>
</dbReference>
<dbReference type="RefSeq" id="WP_053415213.1">
    <property type="nucleotide sequence ID" value="NZ_LILB01000001.1"/>
</dbReference>
<dbReference type="PATRIC" id="fig|263475.3.peg.482"/>
<reference evidence="4" key="1">
    <citation type="submission" date="2015-08" db="EMBL/GenBank/DDBJ databases">
        <title>Fjat-10028 dsm 16317.</title>
        <authorList>
            <person name="Liu B."/>
            <person name="Wang J."/>
            <person name="Zhu Y."/>
            <person name="Liu G."/>
            <person name="Chen Q."/>
            <person name="Chen Z."/>
            <person name="Lan J."/>
            <person name="Che J."/>
            <person name="Ge C."/>
            <person name="Shi H."/>
            <person name="Pan Z."/>
            <person name="Liu X."/>
        </authorList>
    </citation>
    <scope>NUCLEOTIDE SEQUENCE [LARGE SCALE GENOMIC DNA]</scope>
    <source>
        <strain evidence="4">DSM 16317</strain>
    </source>
</reference>
<dbReference type="Proteomes" id="UP000036867">
    <property type="component" value="Unassembled WGS sequence"/>
</dbReference>
<feature type="active site" description="Tele-phosphohistidine intermediate" evidence="1">
    <location>
        <position position="8"/>
    </location>
</feature>
<evidence type="ECO:0000313" key="4">
    <source>
        <dbReference type="Proteomes" id="UP000036867"/>
    </source>
</evidence>
<dbReference type="Gene3D" id="3.40.50.1240">
    <property type="entry name" value="Phosphoglycerate mutase-like"/>
    <property type="match status" value="1"/>
</dbReference>
<dbReference type="InterPro" id="IPR050275">
    <property type="entry name" value="PGM_Phosphatase"/>
</dbReference>
<accession>A0A0M0LJL9</accession>
<dbReference type="AlphaFoldDB" id="A0A0M0LJL9"/>
<gene>
    <name evidence="3" type="ORF">AMD00_00860</name>
</gene>
<evidence type="ECO:0000256" key="2">
    <source>
        <dbReference type="PIRSR" id="PIRSR613078-2"/>
    </source>
</evidence>